<keyword evidence="9" id="KW-1185">Reference proteome</keyword>
<dbReference type="Pfam" id="PF01257">
    <property type="entry name" value="2Fe-2S_thioredx"/>
    <property type="match status" value="1"/>
</dbReference>
<dbReference type="SUPFAM" id="SSF52833">
    <property type="entry name" value="Thioredoxin-like"/>
    <property type="match status" value="1"/>
</dbReference>
<evidence type="ECO:0000256" key="5">
    <source>
        <dbReference type="ARBA" id="ARBA00023014"/>
    </source>
</evidence>
<evidence type="ECO:0000256" key="6">
    <source>
        <dbReference type="ARBA" id="ARBA00034078"/>
    </source>
</evidence>
<dbReference type="NCBIfam" id="NF004638">
    <property type="entry name" value="PRK05988.1"/>
    <property type="match status" value="1"/>
</dbReference>
<evidence type="ECO:0000256" key="2">
    <source>
        <dbReference type="ARBA" id="ARBA00022714"/>
    </source>
</evidence>
<dbReference type="PANTHER" id="PTHR43342:SF2">
    <property type="entry name" value="POTENTIAL NAD-REDUCING HYDROGENASE SUBUNIT"/>
    <property type="match status" value="1"/>
</dbReference>
<keyword evidence="2 7" id="KW-0001">2Fe-2S</keyword>
<organism evidence="8 9">
    <name type="scientific">Nitrogeniibacter mangrovi</name>
    <dbReference type="NCBI Taxonomy" id="2016596"/>
    <lineage>
        <taxon>Bacteria</taxon>
        <taxon>Pseudomonadati</taxon>
        <taxon>Pseudomonadota</taxon>
        <taxon>Betaproteobacteria</taxon>
        <taxon>Rhodocyclales</taxon>
        <taxon>Zoogloeaceae</taxon>
        <taxon>Nitrogeniibacter</taxon>
    </lineage>
</organism>
<dbReference type="PANTHER" id="PTHR43342">
    <property type="entry name" value="NADH-QUINONE OXIDOREDUCTASE, E SUBUNIT"/>
    <property type="match status" value="1"/>
</dbReference>
<comment type="cofactor">
    <cofactor evidence="6">
        <name>[2Fe-2S] cluster</name>
        <dbReference type="ChEBI" id="CHEBI:190135"/>
    </cofactor>
</comment>
<feature type="binding site" evidence="7">
    <location>
        <position position="121"/>
    </location>
    <ligand>
        <name>[2Fe-2S] cluster</name>
        <dbReference type="ChEBI" id="CHEBI:190135"/>
    </ligand>
</feature>
<gene>
    <name evidence="8" type="ORF">G3580_09995</name>
</gene>
<evidence type="ECO:0000313" key="8">
    <source>
        <dbReference type="EMBL" id="QID17942.1"/>
    </source>
</evidence>
<dbReference type="PIRSF" id="PIRSF000216">
    <property type="entry name" value="NADH_DH_24kDa"/>
    <property type="match status" value="1"/>
</dbReference>
<evidence type="ECO:0000256" key="4">
    <source>
        <dbReference type="ARBA" id="ARBA00023004"/>
    </source>
</evidence>
<keyword evidence="4 7" id="KW-0408">Iron</keyword>
<dbReference type="GO" id="GO:0016491">
    <property type="term" value="F:oxidoreductase activity"/>
    <property type="evidence" value="ECO:0007669"/>
    <property type="project" value="InterPro"/>
</dbReference>
<keyword evidence="3 7" id="KW-0479">Metal-binding</keyword>
<dbReference type="EMBL" id="CP048836">
    <property type="protein sequence ID" value="QID17942.1"/>
    <property type="molecule type" value="Genomic_DNA"/>
</dbReference>
<dbReference type="InterPro" id="IPR002023">
    <property type="entry name" value="NuoE-like"/>
</dbReference>
<dbReference type="RefSeq" id="WP_173765119.1">
    <property type="nucleotide sequence ID" value="NZ_CP048836.1"/>
</dbReference>
<dbReference type="InterPro" id="IPR028431">
    <property type="entry name" value="NADP_DH_HndA-like"/>
</dbReference>
<dbReference type="InterPro" id="IPR036249">
    <property type="entry name" value="Thioredoxin-like_sf"/>
</dbReference>
<evidence type="ECO:0000256" key="3">
    <source>
        <dbReference type="ARBA" id="ARBA00022723"/>
    </source>
</evidence>
<proteinExistence type="inferred from homology"/>
<feature type="binding site" evidence="7">
    <location>
        <position position="80"/>
    </location>
    <ligand>
        <name>[2Fe-2S] cluster</name>
        <dbReference type="ChEBI" id="CHEBI:190135"/>
    </ligand>
</feature>
<evidence type="ECO:0000256" key="1">
    <source>
        <dbReference type="ARBA" id="ARBA00010643"/>
    </source>
</evidence>
<sequence>MSELHQDEIIAREIAAGRDAPGALLPILHAIQNALGWIPPQATRMLADALLLSRAEVHGVITFYHHFRTHPPGRHVVQVCRAEACQAVGAARLEAHAKASLGVDYGETTADGAITLEPVYCLGNCACSPSVRIDDEIAGRVDCDGFDRIVERLRAEEVSA</sequence>
<feature type="binding site" evidence="7">
    <location>
        <position position="125"/>
    </location>
    <ligand>
        <name>[2Fe-2S] cluster</name>
        <dbReference type="ChEBI" id="CHEBI:190135"/>
    </ligand>
</feature>
<name>A0A6C1B2R9_9RHOO</name>
<dbReference type="AlphaFoldDB" id="A0A6C1B2R9"/>
<feature type="binding site" evidence="7">
    <location>
        <position position="85"/>
    </location>
    <ligand>
        <name>[2Fe-2S] cluster</name>
        <dbReference type="ChEBI" id="CHEBI:190135"/>
    </ligand>
</feature>
<reference evidence="8 9" key="1">
    <citation type="submission" date="2020-02" db="EMBL/GenBank/DDBJ databases">
        <title>Nitrogenibacter mangrovi gen. nov., sp. nov. isolated from mangrove sediment, a denitrifying betaproteobacterium.</title>
        <authorList>
            <person name="Liao H."/>
            <person name="Tian Y."/>
        </authorList>
    </citation>
    <scope>NUCLEOTIDE SEQUENCE [LARGE SCALE GENOMIC DNA]</scope>
    <source>
        <strain evidence="8 9">M9-3-2</strain>
    </source>
</reference>
<keyword evidence="5 7" id="KW-0411">Iron-sulfur</keyword>
<dbReference type="InterPro" id="IPR041921">
    <property type="entry name" value="NuoE_N"/>
</dbReference>
<protein>
    <submittedName>
        <fullName evidence="8">Formate dehydrogenase subunit gamma</fullName>
    </submittedName>
</protein>
<dbReference type="GO" id="GO:0051537">
    <property type="term" value="F:2 iron, 2 sulfur cluster binding"/>
    <property type="evidence" value="ECO:0007669"/>
    <property type="project" value="UniProtKB-KW"/>
</dbReference>
<comment type="similarity">
    <text evidence="1">Belongs to the complex I 24 kDa subunit family.</text>
</comment>
<evidence type="ECO:0000256" key="7">
    <source>
        <dbReference type="PIRSR" id="PIRSR000216-1"/>
    </source>
</evidence>
<dbReference type="Gene3D" id="3.40.30.10">
    <property type="entry name" value="Glutaredoxin"/>
    <property type="match status" value="1"/>
</dbReference>
<dbReference type="CDD" id="cd03081">
    <property type="entry name" value="TRX_Fd_NuoE_FDH_gamma"/>
    <property type="match status" value="1"/>
</dbReference>
<dbReference type="KEGG" id="azq:G3580_09995"/>
<dbReference type="Proteomes" id="UP000501991">
    <property type="component" value="Chromosome"/>
</dbReference>
<accession>A0A6C1B2R9</accession>
<dbReference type="Gene3D" id="1.10.10.1590">
    <property type="entry name" value="NADH-quinone oxidoreductase subunit E"/>
    <property type="match status" value="1"/>
</dbReference>
<evidence type="ECO:0000313" key="9">
    <source>
        <dbReference type="Proteomes" id="UP000501991"/>
    </source>
</evidence>
<dbReference type="GO" id="GO:0046872">
    <property type="term" value="F:metal ion binding"/>
    <property type="evidence" value="ECO:0007669"/>
    <property type="project" value="UniProtKB-KW"/>
</dbReference>
<comment type="cofactor">
    <cofactor evidence="7">
        <name>[2Fe-2S] cluster</name>
        <dbReference type="ChEBI" id="CHEBI:190135"/>
    </cofactor>
    <text evidence="7">Binds 1 [2Fe-2S] cluster.</text>
</comment>